<dbReference type="WBParaSite" id="L893_g17920.t1">
    <property type="protein sequence ID" value="L893_g17920.t1"/>
    <property type="gene ID" value="L893_g17920"/>
</dbReference>
<sequence>MKFLIAIVALLAVAYCEEAPAAEVEAVGPIAGADVVHHEHHKGKGFIPPLIEKAIEGFSKDGKKAFGETIKTAMETRKDGKPFTQEQFMTEFSSKAPKQDADNLKAAKTELENAVSKLPQAEQNAYNLGAKLFDSGIPTAAALQEFAKSIQALEPAQLTELANLAPFAKKFSEEKENFQKALDGTLEFGKKPKA</sequence>
<evidence type="ECO:0000256" key="1">
    <source>
        <dbReference type="SAM" id="SignalP"/>
    </source>
</evidence>
<evidence type="ECO:0000313" key="3">
    <source>
        <dbReference type="WBParaSite" id="L893_g17920.t1"/>
    </source>
</evidence>
<organism evidence="2 3">
    <name type="scientific">Steinernema glaseri</name>
    <dbReference type="NCBI Taxonomy" id="37863"/>
    <lineage>
        <taxon>Eukaryota</taxon>
        <taxon>Metazoa</taxon>
        <taxon>Ecdysozoa</taxon>
        <taxon>Nematoda</taxon>
        <taxon>Chromadorea</taxon>
        <taxon>Rhabditida</taxon>
        <taxon>Tylenchina</taxon>
        <taxon>Panagrolaimomorpha</taxon>
        <taxon>Strongyloidoidea</taxon>
        <taxon>Steinernematidae</taxon>
        <taxon>Steinernema</taxon>
    </lineage>
</organism>
<proteinExistence type="predicted"/>
<dbReference type="Proteomes" id="UP000095287">
    <property type="component" value="Unplaced"/>
</dbReference>
<evidence type="ECO:0000313" key="2">
    <source>
        <dbReference type="Proteomes" id="UP000095287"/>
    </source>
</evidence>
<name>A0A1I7YMU3_9BILA</name>
<feature type="signal peptide" evidence="1">
    <location>
        <begin position="1"/>
        <end position="16"/>
    </location>
</feature>
<keyword evidence="1" id="KW-0732">Signal</keyword>
<keyword evidence="2" id="KW-1185">Reference proteome</keyword>
<accession>A0A1I7YMU3</accession>
<feature type="chain" id="PRO_5009312421" evidence="1">
    <location>
        <begin position="17"/>
        <end position="194"/>
    </location>
</feature>
<reference evidence="3" key="1">
    <citation type="submission" date="2016-11" db="UniProtKB">
        <authorList>
            <consortium name="WormBaseParasite"/>
        </authorList>
    </citation>
    <scope>IDENTIFICATION</scope>
</reference>
<protein>
    <submittedName>
        <fullName evidence="3">DUF148 domain-containing protein</fullName>
    </submittedName>
</protein>
<dbReference type="AlphaFoldDB" id="A0A1I7YMU3"/>